<protein>
    <recommendedName>
        <fullName evidence="3">SpoIIAA-like</fullName>
    </recommendedName>
</protein>
<reference evidence="2" key="1">
    <citation type="journal article" date="2019" name="Int. J. Syst. Evol. Microbiol.">
        <title>The Global Catalogue of Microorganisms (GCM) 10K type strain sequencing project: providing services to taxonomists for standard genome sequencing and annotation.</title>
        <authorList>
            <consortium name="The Broad Institute Genomics Platform"/>
            <consortium name="The Broad Institute Genome Sequencing Center for Infectious Disease"/>
            <person name="Wu L."/>
            <person name="Ma J."/>
        </authorList>
    </citation>
    <scope>NUCLEOTIDE SEQUENCE [LARGE SCALE GENOMIC DNA]</scope>
    <source>
        <strain evidence="2">KCTC 42498</strain>
    </source>
</reference>
<name>A0ABW5INS1_9BACT</name>
<accession>A0ABW5INS1</accession>
<evidence type="ECO:0008006" key="3">
    <source>
        <dbReference type="Google" id="ProtNLM"/>
    </source>
</evidence>
<sequence>MPLKGLQQITQFHSPKLTIIEVPLLQLVVVQAYGEVPSRMYRQGLQIAVATAAEKKLKYWLVNNKKGGIITPADQIWSNEVIAPRIAHETSIRKMAFIEPEDVLSAVILENMMDEAKDIFPFEMQFFGCLDSAISWFRDSTYFYPRP</sequence>
<comment type="caution">
    <text evidence="1">The sequence shown here is derived from an EMBL/GenBank/DDBJ whole genome shotgun (WGS) entry which is preliminary data.</text>
</comment>
<organism evidence="1 2">
    <name type="scientific">Pontibacter locisalis</name>
    <dbReference type="NCBI Taxonomy" id="1719035"/>
    <lineage>
        <taxon>Bacteria</taxon>
        <taxon>Pseudomonadati</taxon>
        <taxon>Bacteroidota</taxon>
        <taxon>Cytophagia</taxon>
        <taxon>Cytophagales</taxon>
        <taxon>Hymenobacteraceae</taxon>
        <taxon>Pontibacter</taxon>
    </lineage>
</organism>
<evidence type="ECO:0000313" key="2">
    <source>
        <dbReference type="Proteomes" id="UP001597544"/>
    </source>
</evidence>
<proteinExistence type="predicted"/>
<keyword evidence="2" id="KW-1185">Reference proteome</keyword>
<dbReference type="RefSeq" id="WP_377509662.1">
    <property type="nucleotide sequence ID" value="NZ_JBHULU010000021.1"/>
</dbReference>
<gene>
    <name evidence="1" type="ORF">ACFSRY_15475</name>
</gene>
<evidence type="ECO:0000313" key="1">
    <source>
        <dbReference type="EMBL" id="MFD2515272.1"/>
    </source>
</evidence>
<dbReference type="EMBL" id="JBHULU010000021">
    <property type="protein sequence ID" value="MFD2515272.1"/>
    <property type="molecule type" value="Genomic_DNA"/>
</dbReference>
<dbReference type="Proteomes" id="UP001597544">
    <property type="component" value="Unassembled WGS sequence"/>
</dbReference>